<protein>
    <recommendedName>
        <fullName evidence="3">Arcadin 1 domain-containing protein</fullName>
    </recommendedName>
</protein>
<proteinExistence type="predicted"/>
<gene>
    <name evidence="1" type="ORF">KIH73_01090</name>
</gene>
<organism evidence="1 2">
    <name type="scientific">Bifidobacterium phasiani</name>
    <dbReference type="NCBI Taxonomy" id="2834431"/>
    <lineage>
        <taxon>Bacteria</taxon>
        <taxon>Bacillati</taxon>
        <taxon>Actinomycetota</taxon>
        <taxon>Actinomycetes</taxon>
        <taxon>Bifidobacteriales</taxon>
        <taxon>Bifidobacteriaceae</taxon>
        <taxon>Bifidobacterium</taxon>
    </lineage>
</organism>
<keyword evidence="2" id="KW-1185">Reference proteome</keyword>
<dbReference type="EMBL" id="JAHBBD010000001">
    <property type="protein sequence ID" value="MBW3081989.1"/>
    <property type="molecule type" value="Genomic_DNA"/>
</dbReference>
<reference evidence="1 2" key="1">
    <citation type="submission" date="2021-05" db="EMBL/GenBank/DDBJ databases">
        <title>Phylogenetic classification of ten novel species belonging to the genus Bifidobacterium comprising B. colchicus sp. nov., B. abeli sp. nov., B. bicoloris sp. nov., B. guerezis sp. nov., B. rosaliae sp. nov., B. santillanensis sp. nov., B. argentati sp. nov., B. amazzoni sp. nov., B. pluviali sp. nov., and B. pinnaculum sp. nov.</title>
        <authorList>
            <person name="Lugli G.A."/>
            <person name="Ruiz Garcia L."/>
            <person name="Margolles A."/>
            <person name="Ventura M."/>
        </authorList>
    </citation>
    <scope>NUCLEOTIDE SEQUENCE [LARGE SCALE GENOMIC DNA]</scope>
    <source>
        <strain evidence="1 2">6T3</strain>
    </source>
</reference>
<dbReference type="RefSeq" id="WP_219079664.1">
    <property type="nucleotide sequence ID" value="NZ_JAHBBD010000001.1"/>
</dbReference>
<comment type="caution">
    <text evidence="1">The sequence shown here is derived from an EMBL/GenBank/DDBJ whole genome shotgun (WGS) entry which is preliminary data.</text>
</comment>
<sequence length="104" mass="10940">MTHTITIPRPGRHNLDVHLIPGERITVTDHHTNGAVLGLDRREALALADAITRLLGVPPAGDACDLLGGLARMAFHEGGRVTVTITPAGYRATASAARDMEAGE</sequence>
<evidence type="ECO:0000313" key="2">
    <source>
        <dbReference type="Proteomes" id="UP000812844"/>
    </source>
</evidence>
<accession>A0ABS6W7C3</accession>
<dbReference type="Proteomes" id="UP000812844">
    <property type="component" value="Unassembled WGS sequence"/>
</dbReference>
<name>A0ABS6W7C3_9BIFI</name>
<evidence type="ECO:0000313" key="1">
    <source>
        <dbReference type="EMBL" id="MBW3081989.1"/>
    </source>
</evidence>
<evidence type="ECO:0008006" key="3">
    <source>
        <dbReference type="Google" id="ProtNLM"/>
    </source>
</evidence>